<organism evidence="4 5">
    <name type="scientific">Thermogladius calderae (strain DSM 22663 / VKM B-2946 / 1633)</name>
    <dbReference type="NCBI Taxonomy" id="1184251"/>
    <lineage>
        <taxon>Archaea</taxon>
        <taxon>Thermoproteota</taxon>
        <taxon>Thermoprotei</taxon>
        <taxon>Desulfurococcales</taxon>
        <taxon>Desulfurococcaceae</taxon>
        <taxon>Thermogladius</taxon>
    </lineage>
</organism>
<dbReference type="InterPro" id="IPR046977">
    <property type="entry name" value="RsmC/RlmG"/>
</dbReference>
<dbReference type="EMBL" id="CP003531">
    <property type="protein sequence ID" value="AFK50780.1"/>
    <property type="molecule type" value="Genomic_DNA"/>
</dbReference>
<dbReference type="eggNOG" id="arCOG00110">
    <property type="taxonomic scope" value="Archaea"/>
</dbReference>
<dbReference type="Pfam" id="PF05175">
    <property type="entry name" value="MTS"/>
    <property type="match status" value="1"/>
</dbReference>
<dbReference type="GeneID" id="13012640"/>
<dbReference type="GO" id="GO:0008757">
    <property type="term" value="F:S-adenosylmethionine-dependent methyltransferase activity"/>
    <property type="evidence" value="ECO:0007669"/>
    <property type="project" value="InterPro"/>
</dbReference>
<evidence type="ECO:0000313" key="4">
    <source>
        <dbReference type="EMBL" id="AFK50780.1"/>
    </source>
</evidence>
<dbReference type="GO" id="GO:0032259">
    <property type="term" value="P:methylation"/>
    <property type="evidence" value="ECO:0007669"/>
    <property type="project" value="UniProtKB-KW"/>
</dbReference>
<evidence type="ECO:0000256" key="1">
    <source>
        <dbReference type="ARBA" id="ARBA00022603"/>
    </source>
</evidence>
<dbReference type="PANTHER" id="PTHR47816">
    <property type="entry name" value="RIBOSOMAL RNA SMALL SUBUNIT METHYLTRANSFERASE C"/>
    <property type="match status" value="1"/>
</dbReference>
<accession>I3TDE2</accession>
<reference evidence="4 5" key="1">
    <citation type="journal article" date="2012" name="J. Bacteriol.">
        <title>Complete genome sequence of the hyperthermophilic cellulolytic Crenarchaeon 'Thermogladius cellulolyticus' 1633.</title>
        <authorList>
            <person name="Mardanov A.V."/>
            <person name="Kochetkova T.V."/>
            <person name="Beletsky A.V."/>
            <person name="Bonch-Osmolovskaya E.A."/>
            <person name="Ravin N.V."/>
            <person name="Skryabin K.G."/>
        </authorList>
    </citation>
    <scope>NUCLEOTIDE SEQUENCE [LARGE SCALE GENOMIC DNA]</scope>
    <source>
        <strain evidence="5">DSM 22663 / VKM B-2946 / 1633</strain>
    </source>
</reference>
<dbReference type="STRING" id="1184251.TCELL_0355"/>
<dbReference type="Proteomes" id="UP000005270">
    <property type="component" value="Chromosome"/>
</dbReference>
<dbReference type="OrthoDB" id="4668at2157"/>
<protein>
    <submittedName>
        <fullName evidence="4">Methyltransferase small</fullName>
    </submittedName>
</protein>
<sequence length="193" mass="21163">MTHYFKKGTTGDKVVVTYVYKGVPLQFVSYTSLFSGSEVDEGTRLLLEHLRIPEEGEVLDVGCGFGVIGIAVASVAPRLKVYMVDVNPLAVKVSKLNAKLNKVEDRVVVVLGDAYEPFKGKNFDAIYSNPPLAVGMEVVEKIVLGAVQYLKSGGWAQFVLAKGGERILSKARDVYKRVEKISKKGYTLIYAEP</sequence>
<dbReference type="InParanoid" id="I3TDE2"/>
<dbReference type="InterPro" id="IPR029063">
    <property type="entry name" value="SAM-dependent_MTases_sf"/>
</dbReference>
<feature type="domain" description="Methyltransferase small" evidence="3">
    <location>
        <begin position="25"/>
        <end position="184"/>
    </location>
</feature>
<evidence type="ECO:0000256" key="2">
    <source>
        <dbReference type="ARBA" id="ARBA00022679"/>
    </source>
</evidence>
<gene>
    <name evidence="4" type="ordered locus">TCELL_0355</name>
</gene>
<dbReference type="SUPFAM" id="SSF53335">
    <property type="entry name" value="S-adenosyl-L-methionine-dependent methyltransferases"/>
    <property type="match status" value="1"/>
</dbReference>
<dbReference type="InterPro" id="IPR007848">
    <property type="entry name" value="Small_mtfrase_dom"/>
</dbReference>
<evidence type="ECO:0000313" key="5">
    <source>
        <dbReference type="Proteomes" id="UP000005270"/>
    </source>
</evidence>
<keyword evidence="2 4" id="KW-0808">Transferase</keyword>
<evidence type="ECO:0000259" key="3">
    <source>
        <dbReference type="Pfam" id="PF05175"/>
    </source>
</evidence>
<dbReference type="AlphaFoldDB" id="I3TDE2"/>
<dbReference type="HOGENOM" id="CLU_018398_7_2_2"/>
<dbReference type="RefSeq" id="WP_014737030.1">
    <property type="nucleotide sequence ID" value="NC_017954.1"/>
</dbReference>
<keyword evidence="5" id="KW-1185">Reference proteome</keyword>
<keyword evidence="1 4" id="KW-0489">Methyltransferase</keyword>
<dbReference type="CDD" id="cd02440">
    <property type="entry name" value="AdoMet_MTases"/>
    <property type="match status" value="1"/>
</dbReference>
<dbReference type="Gene3D" id="3.40.50.150">
    <property type="entry name" value="Vaccinia Virus protein VP39"/>
    <property type="match status" value="1"/>
</dbReference>
<dbReference type="PANTHER" id="PTHR47816:SF4">
    <property type="entry name" value="RIBOSOMAL RNA SMALL SUBUNIT METHYLTRANSFERASE C"/>
    <property type="match status" value="1"/>
</dbReference>
<name>I3TDE2_THEC1</name>
<dbReference type="KEGG" id="thg:TCELL_0355"/>
<proteinExistence type="predicted"/>